<sequence length="121" mass="13760">MSSSNAQDNKKSDILSTSIQWSSPNERDNTEEPSNLETEMETIEIPRQTPRRRYAKSSKKAAWAEPLVIESHMDHTNTPTVEQRKWMIIVNAQGGNISGTMVKQMLVIFPEKIKDTEDVAE</sequence>
<dbReference type="EMBL" id="VIGI01000011">
    <property type="protein sequence ID" value="KAB8294218.1"/>
    <property type="molecule type" value="Genomic_DNA"/>
</dbReference>
<evidence type="ECO:0000313" key="2">
    <source>
        <dbReference type="EMBL" id="KAB8294218.1"/>
    </source>
</evidence>
<dbReference type="AlphaFoldDB" id="A0A5N6JYK1"/>
<gene>
    <name evidence="2" type="ORF">EYC80_009651</name>
</gene>
<reference evidence="2 3" key="1">
    <citation type="submission" date="2019-06" db="EMBL/GenBank/DDBJ databases">
        <title>Genome Sequence of the Brown Rot Fungal Pathogen Monilinia laxa.</title>
        <authorList>
            <person name="De Miccolis Angelini R.M."/>
            <person name="Landi L."/>
            <person name="Abate D."/>
            <person name="Pollastro S."/>
            <person name="Romanazzi G."/>
            <person name="Faretra F."/>
        </authorList>
    </citation>
    <scope>NUCLEOTIDE SEQUENCE [LARGE SCALE GENOMIC DNA]</scope>
    <source>
        <strain evidence="2 3">Mlax316</strain>
    </source>
</reference>
<evidence type="ECO:0000256" key="1">
    <source>
        <dbReference type="SAM" id="MobiDB-lite"/>
    </source>
</evidence>
<accession>A0A5N6JYK1</accession>
<keyword evidence="3" id="KW-1185">Reference proteome</keyword>
<proteinExistence type="predicted"/>
<name>A0A5N6JYK1_MONLA</name>
<comment type="caution">
    <text evidence="2">The sequence shown here is derived from an EMBL/GenBank/DDBJ whole genome shotgun (WGS) entry which is preliminary data.</text>
</comment>
<organism evidence="2 3">
    <name type="scientific">Monilinia laxa</name>
    <name type="common">Brown rot fungus</name>
    <name type="synonym">Sclerotinia laxa</name>
    <dbReference type="NCBI Taxonomy" id="61186"/>
    <lineage>
        <taxon>Eukaryota</taxon>
        <taxon>Fungi</taxon>
        <taxon>Dikarya</taxon>
        <taxon>Ascomycota</taxon>
        <taxon>Pezizomycotina</taxon>
        <taxon>Leotiomycetes</taxon>
        <taxon>Helotiales</taxon>
        <taxon>Sclerotiniaceae</taxon>
        <taxon>Monilinia</taxon>
    </lineage>
</organism>
<dbReference type="OrthoDB" id="10327670at2759"/>
<dbReference type="Proteomes" id="UP000326757">
    <property type="component" value="Unassembled WGS sequence"/>
</dbReference>
<feature type="compositionally biased region" description="Polar residues" evidence="1">
    <location>
        <begin position="14"/>
        <end position="24"/>
    </location>
</feature>
<feature type="region of interest" description="Disordered" evidence="1">
    <location>
        <begin position="1"/>
        <end position="41"/>
    </location>
</feature>
<protein>
    <submittedName>
        <fullName evidence="2">Uncharacterized protein</fullName>
    </submittedName>
</protein>
<evidence type="ECO:0000313" key="3">
    <source>
        <dbReference type="Proteomes" id="UP000326757"/>
    </source>
</evidence>